<dbReference type="Gene3D" id="3.90.1140.10">
    <property type="entry name" value="Cyclic phosphodiesterase"/>
    <property type="match status" value="1"/>
</dbReference>
<evidence type="ECO:0000313" key="3">
    <source>
        <dbReference type="EMBL" id="GAV77564.1"/>
    </source>
</evidence>
<dbReference type="PANTHER" id="PTHR13360:SF1">
    <property type="entry name" value="ACTIVATING SIGNAL COINTEGRATOR 1 COMPLEX SUBUNIT 1"/>
    <property type="match status" value="1"/>
</dbReference>
<dbReference type="Gene3D" id="3.30.1370.10">
    <property type="entry name" value="K Homology domain, type 1"/>
    <property type="match status" value="1"/>
</dbReference>
<dbReference type="InParanoid" id="A0A1Q3CBE9"/>
<evidence type="ECO:0000256" key="1">
    <source>
        <dbReference type="PROSITE-ProRule" id="PRU00117"/>
    </source>
</evidence>
<dbReference type="InterPro" id="IPR004088">
    <property type="entry name" value="KH_dom_type_1"/>
</dbReference>
<dbReference type="InterPro" id="IPR004087">
    <property type="entry name" value="KH_dom"/>
</dbReference>
<dbReference type="InterPro" id="IPR019510">
    <property type="entry name" value="AKAP7-like_phosphoesterase"/>
</dbReference>
<dbReference type="GO" id="GO:0006355">
    <property type="term" value="P:regulation of DNA-templated transcription"/>
    <property type="evidence" value="ECO:0007669"/>
    <property type="project" value="TreeGrafter"/>
</dbReference>
<gene>
    <name evidence="3" type="ORF">CFOL_v3_21035</name>
</gene>
<sequence length="502" mass="55706">MLARRALLIRVDRILRHTNTHVKSRLVNSSQGLCYYNSLSCNKGMHRAKDKTGIVNNSKKWKEMTHVWRPVCTQVTSVQGCLVNDVTVDIEDESQVQEVHCGISSNVSVTQHVTEVEAVDEVRKPNPSSSALQDNVVDGALDGDPVSSTAKQSLSEVGASVIRFLEGMEGSLLKKIEEEIGVRIIIPSSKKKGTIVIEGNSVDSVTRALERVQLIIDEAVKSPRVDYSHFISLPLAIYPGLVDKLVNFQTSILGNSDACLEENLESDSNEDASTSKVAGQRLDKGPDVAVKPNVHISSMPLVSYAPKASKVPTSSDLGIAKSTFIKPKTFHLTVLMLKLWNKERVNSATELLKSISSKVMDALDNRPVFVRLKGLDCMRGPWSKARVLYVPVEEVGSEDRLLRACQIITDAFVDSGLVLEKDAKQKLKLHATVMNARHSKSYKGTRKLDYFDARGILKQFGSEHWGEYLIREAHLSERFKFDVNGYYHCCASIPFPENMKVD</sequence>
<dbReference type="Pfam" id="PF00013">
    <property type="entry name" value="KH_1"/>
    <property type="match status" value="1"/>
</dbReference>
<dbReference type="SUPFAM" id="SSF54791">
    <property type="entry name" value="Eukaryotic type KH-domain (KH-domain type I)"/>
    <property type="match status" value="1"/>
</dbReference>
<dbReference type="STRING" id="3775.A0A1Q3CBE9"/>
<dbReference type="EMBL" id="BDDD01001647">
    <property type="protein sequence ID" value="GAV77564.1"/>
    <property type="molecule type" value="Genomic_DNA"/>
</dbReference>
<dbReference type="InterPro" id="IPR009097">
    <property type="entry name" value="Cyclic_Pdiesterase"/>
</dbReference>
<keyword evidence="4" id="KW-1185">Reference proteome</keyword>
<dbReference type="OrthoDB" id="277832at2759"/>
<reference evidence="4" key="1">
    <citation type="submission" date="2016-04" db="EMBL/GenBank/DDBJ databases">
        <title>Cephalotus genome sequencing.</title>
        <authorList>
            <person name="Fukushima K."/>
            <person name="Hasebe M."/>
            <person name="Fang X."/>
        </authorList>
    </citation>
    <scope>NUCLEOTIDE SEQUENCE [LARGE SCALE GENOMIC DNA]</scope>
    <source>
        <strain evidence="4">cv. St1</strain>
    </source>
</reference>
<keyword evidence="1" id="KW-0694">RNA-binding</keyword>
<dbReference type="SUPFAM" id="SSF55144">
    <property type="entry name" value="LigT-like"/>
    <property type="match status" value="1"/>
</dbReference>
<comment type="caution">
    <text evidence="3">The sequence shown here is derived from an EMBL/GenBank/DDBJ whole genome shotgun (WGS) entry which is preliminary data.</text>
</comment>
<proteinExistence type="predicted"/>
<dbReference type="GO" id="GO:0006307">
    <property type="term" value="P:DNA alkylation repair"/>
    <property type="evidence" value="ECO:0007669"/>
    <property type="project" value="InterPro"/>
</dbReference>
<name>A0A1Q3CBE9_CEPFO</name>
<accession>A0A1Q3CBE9</accession>
<dbReference type="InterPro" id="IPR009210">
    <property type="entry name" value="ASCC1"/>
</dbReference>
<dbReference type="Proteomes" id="UP000187406">
    <property type="component" value="Unassembled WGS sequence"/>
</dbReference>
<dbReference type="GO" id="GO:0003723">
    <property type="term" value="F:RNA binding"/>
    <property type="evidence" value="ECO:0007669"/>
    <property type="project" value="UniProtKB-UniRule"/>
</dbReference>
<dbReference type="AlphaFoldDB" id="A0A1Q3CBE9"/>
<dbReference type="GO" id="GO:0005634">
    <property type="term" value="C:nucleus"/>
    <property type="evidence" value="ECO:0007669"/>
    <property type="project" value="TreeGrafter"/>
</dbReference>
<dbReference type="PANTHER" id="PTHR13360">
    <property type="entry name" value="ACTIVATING SIGNAL COINTEGRATOR 1 COMPLEX SUBUNIT 1"/>
    <property type="match status" value="1"/>
</dbReference>
<evidence type="ECO:0000259" key="2">
    <source>
        <dbReference type="SMART" id="SM00322"/>
    </source>
</evidence>
<dbReference type="Pfam" id="PF10469">
    <property type="entry name" value="AKAP7_NLS"/>
    <property type="match status" value="1"/>
</dbReference>
<feature type="domain" description="K Homology" evidence="2">
    <location>
        <begin position="146"/>
        <end position="217"/>
    </location>
</feature>
<dbReference type="InterPro" id="IPR036612">
    <property type="entry name" value="KH_dom_type_1_sf"/>
</dbReference>
<protein>
    <submittedName>
        <fullName evidence="3">KH_1 domain-containing protein/AKAP7_NLS domain-containing protein</fullName>
    </submittedName>
</protein>
<dbReference type="FunCoup" id="A0A1Q3CBE9">
    <property type="interactions" value="2426"/>
</dbReference>
<dbReference type="SMART" id="SM00322">
    <property type="entry name" value="KH"/>
    <property type="match status" value="1"/>
</dbReference>
<dbReference type="PROSITE" id="PS50084">
    <property type="entry name" value="KH_TYPE_1"/>
    <property type="match status" value="1"/>
</dbReference>
<organism evidence="3 4">
    <name type="scientific">Cephalotus follicularis</name>
    <name type="common">Albany pitcher plant</name>
    <dbReference type="NCBI Taxonomy" id="3775"/>
    <lineage>
        <taxon>Eukaryota</taxon>
        <taxon>Viridiplantae</taxon>
        <taxon>Streptophyta</taxon>
        <taxon>Embryophyta</taxon>
        <taxon>Tracheophyta</taxon>
        <taxon>Spermatophyta</taxon>
        <taxon>Magnoliopsida</taxon>
        <taxon>eudicotyledons</taxon>
        <taxon>Gunneridae</taxon>
        <taxon>Pentapetalae</taxon>
        <taxon>rosids</taxon>
        <taxon>fabids</taxon>
        <taxon>Oxalidales</taxon>
        <taxon>Cephalotaceae</taxon>
        <taxon>Cephalotus</taxon>
    </lineage>
</organism>
<evidence type="ECO:0000313" key="4">
    <source>
        <dbReference type="Proteomes" id="UP000187406"/>
    </source>
</evidence>